<dbReference type="AlphaFoldDB" id="A0A024UEJ6"/>
<dbReference type="OrthoDB" id="6130531at2759"/>
<dbReference type="InterPro" id="IPR000742">
    <property type="entry name" value="EGF"/>
</dbReference>
<dbReference type="VEuPathDB" id="FungiDB:H310_04428"/>
<organism evidence="4">
    <name type="scientific">Aphanomyces invadans</name>
    <dbReference type="NCBI Taxonomy" id="157072"/>
    <lineage>
        <taxon>Eukaryota</taxon>
        <taxon>Sar</taxon>
        <taxon>Stramenopiles</taxon>
        <taxon>Oomycota</taxon>
        <taxon>Saprolegniomycetes</taxon>
        <taxon>Saprolegniales</taxon>
        <taxon>Verrucalvaceae</taxon>
        <taxon>Aphanomyces</taxon>
    </lineage>
</organism>
<dbReference type="Pfam" id="PF24681">
    <property type="entry name" value="Kelch_KLHDC2_KLHL20_DRC7"/>
    <property type="match status" value="2"/>
</dbReference>
<gene>
    <name evidence="4" type="ORF">H310_04428</name>
</gene>
<evidence type="ECO:0000259" key="3">
    <source>
        <dbReference type="PROSITE" id="PS50026"/>
    </source>
</evidence>
<keyword evidence="2" id="KW-0245">EGF-like domain</keyword>
<dbReference type="GeneID" id="20081478"/>
<dbReference type="eggNOG" id="KOG4693">
    <property type="taxonomic scope" value="Eukaryota"/>
</dbReference>
<sequence length="775" mass="86418">MRLISVVGATAVPLTWGWKQWKWEGQGPGSRRGHSLALHGSRAIIFGGRADDIRVPHVPKSYDTVETKGRLEFSTYTEHPVKDSCVDESCTVPIGVYYNDVWAYDINCTRYADDSCVDKSWVQLHEGLPWGGCNMRYGALVCPKPPERWFHKAEVFQDAMVIYGGFGMLCTDYCDDMWRFNFDDNSWTELHELGNPVGPGKRWKFSSSATATSMFLFGGYRLWHGFAPQNSEANAWSDLSVYPPGGYLDDLWQLHVGNGSWVQRVPKPTCDALSETCSIEWPPGRAGHASVVLRDGLYIYGGYRTFFPYPATDGRGGGRGVLDGASPGYTPFPTNPYYLSDLWVYNLSTGVWREMAPRYGTRPGPRAEHSLVAAGDVFVLFGGYRSNYYYEDTWHFNTTASQWLQQEAFIHALYPPNCTDDLAARADAFSGTYRPYVAVNDTSKSVDQLEKEAHYGTATFSVIAVPTRGVVGVPDTFYAQARRKAPGWDGCRDRIDQRTDLPWMLQWSRPAQRAGHMAVYHAEYQLMLLYGGYGVMQEELYTANSSTAAFTYGDWWSYSLANCIKNCSLHGVCSYGRCICDEGYYGVDCSNITCPGSVCAFNDMTKGTSCVHCCFSGFEHTDNDTYVPNIQKAPCTPTNTHYSNGVCDGFGQCICRPPFIGADCSIRNCAHNCSGHGFCSAEFPISRCLCDPGWAGKYCDQRVCLNNCSYPNGVCVNGSCFCSMLYEPYNNTLEYFPFLGDDCSFMLPFNSARQASFGLAWVGAIIVYLAWEAHG</sequence>
<dbReference type="Pfam" id="PF25024">
    <property type="entry name" value="EGF_TEN"/>
    <property type="match status" value="1"/>
</dbReference>
<dbReference type="SUPFAM" id="SSF117281">
    <property type="entry name" value="Kelch motif"/>
    <property type="match status" value="1"/>
</dbReference>
<feature type="disulfide bond" evidence="2">
    <location>
        <begin position="690"/>
        <end position="699"/>
    </location>
</feature>
<proteinExistence type="predicted"/>
<reference evidence="4" key="1">
    <citation type="submission" date="2013-12" db="EMBL/GenBank/DDBJ databases">
        <title>The Genome Sequence of Aphanomyces invadans NJM9701.</title>
        <authorList>
            <consortium name="The Broad Institute Genomics Platform"/>
            <person name="Russ C."/>
            <person name="Tyler B."/>
            <person name="van West P."/>
            <person name="Dieguez-Uribeondo J."/>
            <person name="Young S.K."/>
            <person name="Zeng Q."/>
            <person name="Gargeya S."/>
            <person name="Fitzgerald M."/>
            <person name="Abouelleil A."/>
            <person name="Alvarado L."/>
            <person name="Chapman S.B."/>
            <person name="Gainer-Dewar J."/>
            <person name="Goldberg J."/>
            <person name="Griggs A."/>
            <person name="Gujja S."/>
            <person name="Hansen M."/>
            <person name="Howarth C."/>
            <person name="Imamovic A."/>
            <person name="Ireland A."/>
            <person name="Larimer J."/>
            <person name="McCowan C."/>
            <person name="Murphy C."/>
            <person name="Pearson M."/>
            <person name="Poon T.W."/>
            <person name="Priest M."/>
            <person name="Roberts A."/>
            <person name="Saif S."/>
            <person name="Shea T."/>
            <person name="Sykes S."/>
            <person name="Wortman J."/>
            <person name="Nusbaum C."/>
            <person name="Birren B."/>
        </authorList>
    </citation>
    <scope>NUCLEOTIDE SEQUENCE [LARGE SCALE GENOMIC DNA]</scope>
    <source>
        <strain evidence="4">NJM9701</strain>
    </source>
</reference>
<name>A0A024UEJ6_9STRA</name>
<dbReference type="EMBL" id="KI913958">
    <property type="protein sequence ID" value="ETW04043.1"/>
    <property type="molecule type" value="Genomic_DNA"/>
</dbReference>
<dbReference type="PANTHER" id="PTHR23244">
    <property type="entry name" value="KELCH REPEAT DOMAIN"/>
    <property type="match status" value="1"/>
</dbReference>
<accession>A0A024UEJ6</accession>
<dbReference type="STRING" id="157072.A0A024UEJ6"/>
<dbReference type="RefSeq" id="XP_008866999.1">
    <property type="nucleotide sequence ID" value="XM_008868777.1"/>
</dbReference>
<keyword evidence="1" id="KW-0325">Glycoprotein</keyword>
<comment type="caution">
    <text evidence="2">Lacks conserved residue(s) required for the propagation of feature annotation.</text>
</comment>
<evidence type="ECO:0000313" key="4">
    <source>
        <dbReference type="EMBL" id="ETW04043.1"/>
    </source>
</evidence>
<dbReference type="PROSITE" id="PS50026">
    <property type="entry name" value="EGF_3"/>
    <property type="match status" value="1"/>
</dbReference>
<evidence type="ECO:0000256" key="2">
    <source>
        <dbReference type="PROSITE-ProRule" id="PRU00076"/>
    </source>
</evidence>
<evidence type="ECO:0000256" key="1">
    <source>
        <dbReference type="ARBA" id="ARBA00023180"/>
    </source>
</evidence>
<dbReference type="PROSITE" id="PS00022">
    <property type="entry name" value="EGF_1"/>
    <property type="match status" value="1"/>
</dbReference>
<feature type="disulfide bond" evidence="2">
    <location>
        <begin position="669"/>
        <end position="679"/>
    </location>
</feature>
<protein>
    <recommendedName>
        <fullName evidence="3">EGF-like domain-containing protein</fullName>
    </recommendedName>
</protein>
<feature type="domain" description="EGF-like" evidence="3">
    <location>
        <begin position="665"/>
        <end position="700"/>
    </location>
</feature>
<dbReference type="InterPro" id="IPR015915">
    <property type="entry name" value="Kelch-typ_b-propeller"/>
</dbReference>
<dbReference type="Gene3D" id="2.10.25.10">
    <property type="entry name" value="Laminin"/>
    <property type="match status" value="2"/>
</dbReference>
<dbReference type="eggNOG" id="KOG1225">
    <property type="taxonomic scope" value="Eukaryota"/>
</dbReference>
<dbReference type="FunFam" id="2.10.25.10:FF:000001">
    <property type="entry name" value="Tenascin C"/>
    <property type="match status" value="1"/>
</dbReference>
<dbReference type="Gene3D" id="2.120.10.80">
    <property type="entry name" value="Kelch-type beta propeller"/>
    <property type="match status" value="2"/>
</dbReference>
<dbReference type="PROSITE" id="PS01186">
    <property type="entry name" value="EGF_2"/>
    <property type="match status" value="2"/>
</dbReference>
<keyword evidence="2" id="KW-1015">Disulfide bond</keyword>